<evidence type="ECO:0008006" key="4">
    <source>
        <dbReference type="Google" id="ProtNLM"/>
    </source>
</evidence>
<evidence type="ECO:0000313" key="3">
    <source>
        <dbReference type="Proteomes" id="UP001303324"/>
    </source>
</evidence>
<keyword evidence="3" id="KW-1185">Reference proteome</keyword>
<proteinExistence type="predicted"/>
<reference evidence="2 3" key="1">
    <citation type="submission" date="2023-09" db="EMBL/GenBank/DDBJ databases">
        <title>Microbial mechanism of fulvic acid promoting antimony reduction mineralization in rice fields.</title>
        <authorList>
            <person name="Chen G."/>
            <person name="Lan J."/>
        </authorList>
    </citation>
    <scope>NUCLEOTIDE SEQUENCE [LARGE SCALE GENOMIC DNA]</scope>
    <source>
        <strain evidence="2 3">PS1</strain>
    </source>
</reference>
<name>A0ABY9VAK6_9BACI</name>
<organism evidence="2 3">
    <name type="scientific">Mesobacillus jeotgali</name>
    <dbReference type="NCBI Taxonomy" id="129985"/>
    <lineage>
        <taxon>Bacteria</taxon>
        <taxon>Bacillati</taxon>
        <taxon>Bacillota</taxon>
        <taxon>Bacilli</taxon>
        <taxon>Bacillales</taxon>
        <taxon>Bacillaceae</taxon>
        <taxon>Mesobacillus</taxon>
    </lineage>
</organism>
<protein>
    <recommendedName>
        <fullName evidence="4">SHOCT domain-containing protein</fullName>
    </recommendedName>
</protein>
<dbReference type="CDD" id="cd11586">
    <property type="entry name" value="VbhA_like"/>
    <property type="match status" value="1"/>
</dbReference>
<keyword evidence="1" id="KW-0812">Transmembrane</keyword>
<dbReference type="EMBL" id="CP134494">
    <property type="protein sequence ID" value="WNF20921.1"/>
    <property type="molecule type" value="Genomic_DNA"/>
</dbReference>
<sequence length="94" mass="10533">MMNGHMGSFINGYGYSGPSGFTQFGMMPYFNSSTLIFLVLIAIGVYFLMKNQFLPKADSGNIQSIEAEEMAKLRYARGEITLDEFQQILKSIKS</sequence>
<keyword evidence="1" id="KW-0472">Membrane</keyword>
<evidence type="ECO:0000313" key="2">
    <source>
        <dbReference type="EMBL" id="WNF20921.1"/>
    </source>
</evidence>
<evidence type="ECO:0000256" key="1">
    <source>
        <dbReference type="SAM" id="Phobius"/>
    </source>
</evidence>
<gene>
    <name evidence="2" type="ORF">RH061_11970</name>
</gene>
<dbReference type="RefSeq" id="WP_214904604.1">
    <property type="nucleotide sequence ID" value="NZ_CP134494.1"/>
</dbReference>
<dbReference type="InterPro" id="IPR033788">
    <property type="entry name" value="VbhA-like"/>
</dbReference>
<feature type="transmembrane region" description="Helical" evidence="1">
    <location>
        <begin position="29"/>
        <end position="49"/>
    </location>
</feature>
<accession>A0ABY9VAK6</accession>
<keyword evidence="1" id="KW-1133">Transmembrane helix</keyword>
<dbReference type="Proteomes" id="UP001303324">
    <property type="component" value="Chromosome"/>
</dbReference>